<evidence type="ECO:0000313" key="2">
    <source>
        <dbReference type="EMBL" id="CAA9197438.1"/>
    </source>
</evidence>
<reference evidence="2 3" key="1">
    <citation type="submission" date="2020-02" db="EMBL/GenBank/DDBJ databases">
        <authorList>
            <person name="Criscuolo A."/>
        </authorList>
    </citation>
    <scope>NUCLEOTIDE SEQUENCE [LARGE SCALE GENOMIC DNA]</scope>
    <source>
        <strain evidence="2">CECT7796</strain>
    </source>
</reference>
<dbReference type="Pfam" id="PF14289">
    <property type="entry name" value="DUF4369"/>
    <property type="match status" value="1"/>
</dbReference>
<evidence type="ECO:0000313" key="3">
    <source>
        <dbReference type="Proteomes" id="UP000474567"/>
    </source>
</evidence>
<gene>
    <name evidence="2" type="ORF">FLACOL7796_01663</name>
</gene>
<protein>
    <recommendedName>
        <fullName evidence="1">DUF4369 domain-containing protein</fullName>
    </recommendedName>
</protein>
<dbReference type="EMBL" id="CADCST010000073">
    <property type="protein sequence ID" value="CAA9197438.1"/>
    <property type="molecule type" value="Genomic_DNA"/>
</dbReference>
<evidence type="ECO:0000259" key="1">
    <source>
        <dbReference type="Pfam" id="PF14289"/>
    </source>
</evidence>
<dbReference type="InterPro" id="IPR025380">
    <property type="entry name" value="DUF4369"/>
</dbReference>
<comment type="caution">
    <text evidence="2">The sequence shown here is derived from an EMBL/GenBank/DDBJ whole genome shotgun (WGS) entry which is preliminary data.</text>
</comment>
<name>A0ABN7EJA2_9FLAO</name>
<feature type="domain" description="DUF4369" evidence="1">
    <location>
        <begin position="27"/>
        <end position="119"/>
    </location>
</feature>
<sequence>MRNCIFIKIIVILFSTSLLSQTQKKKFTLTGLIHGNYEGYLYLHYGNIKDSCIVINNKFHFKGNLSKVEVGYFSISRAAGMDKDFYLENENINIDITFEKKTVNKIELDWITINSIEGTETSLIEKDYEAFRRKYYQDKDWQIKNYRKLDEIVSKYPSHPYSLDLLSKTSWDSSADDQKLQNIWM</sequence>
<organism evidence="2 3">
    <name type="scientific">Flavobacterium collinsii</name>
    <dbReference type="NCBI Taxonomy" id="1114861"/>
    <lineage>
        <taxon>Bacteria</taxon>
        <taxon>Pseudomonadati</taxon>
        <taxon>Bacteroidota</taxon>
        <taxon>Flavobacteriia</taxon>
        <taxon>Flavobacteriales</taxon>
        <taxon>Flavobacteriaceae</taxon>
        <taxon>Flavobacterium</taxon>
    </lineage>
</organism>
<keyword evidence="3" id="KW-1185">Reference proteome</keyword>
<dbReference type="Proteomes" id="UP000474567">
    <property type="component" value="Unassembled WGS sequence"/>
</dbReference>
<proteinExistence type="predicted"/>
<accession>A0ABN7EJA2</accession>
<dbReference type="RefSeq" id="WP_173965572.1">
    <property type="nucleotide sequence ID" value="NZ_CADCST010000073.1"/>
</dbReference>